<dbReference type="GO" id="GO:0005524">
    <property type="term" value="F:ATP binding"/>
    <property type="evidence" value="ECO:0007669"/>
    <property type="project" value="UniProtKB-KW"/>
</dbReference>
<evidence type="ECO:0000313" key="5">
    <source>
        <dbReference type="EMBL" id="ACV67969.1"/>
    </source>
</evidence>
<dbReference type="Gene3D" id="3.40.50.300">
    <property type="entry name" value="P-loop containing nucleotide triphosphate hydrolases"/>
    <property type="match status" value="1"/>
</dbReference>
<evidence type="ECO:0000313" key="6">
    <source>
        <dbReference type="Proteomes" id="UP000001052"/>
    </source>
</evidence>
<reference evidence="5 6" key="2">
    <citation type="journal article" date="2010" name="Stand. Genomic Sci.">
        <title>Complete genome sequence of Desulfohalobium retbaense type strain (HR(100)).</title>
        <authorList>
            <person name="Spring S."/>
            <person name="Nolan M."/>
            <person name="Lapidus A."/>
            <person name="Glavina Del Rio T."/>
            <person name="Copeland A."/>
            <person name="Tice H."/>
            <person name="Cheng J.F."/>
            <person name="Lucas S."/>
            <person name="Land M."/>
            <person name="Chen F."/>
            <person name="Bruce D."/>
            <person name="Goodwin L."/>
            <person name="Pitluck S."/>
            <person name="Ivanova N."/>
            <person name="Mavromatis K."/>
            <person name="Mikhailova N."/>
            <person name="Pati A."/>
            <person name="Chen A."/>
            <person name="Palaniappan K."/>
            <person name="Hauser L."/>
            <person name="Chang Y.J."/>
            <person name="Jeffries C.D."/>
            <person name="Munk C."/>
            <person name="Kiss H."/>
            <person name="Chain P."/>
            <person name="Han C."/>
            <person name="Brettin T."/>
            <person name="Detter J.C."/>
            <person name="Schuler E."/>
            <person name="Goker M."/>
            <person name="Rohde M."/>
            <person name="Bristow J."/>
            <person name="Eisen J.A."/>
            <person name="Markowitz V."/>
            <person name="Hugenholtz P."/>
            <person name="Kyrpides N.C."/>
            <person name="Klenk H.P."/>
        </authorList>
    </citation>
    <scope>NUCLEOTIDE SEQUENCE [LARGE SCALE GENOMIC DNA]</scope>
    <source>
        <strain evidence="5 6">DSM 5692</strain>
    </source>
</reference>
<evidence type="ECO:0000256" key="1">
    <source>
        <dbReference type="ARBA" id="ARBA00022448"/>
    </source>
</evidence>
<dbReference type="SUPFAM" id="SSF52540">
    <property type="entry name" value="P-loop containing nucleoside triphosphate hydrolases"/>
    <property type="match status" value="1"/>
</dbReference>
<dbReference type="InterPro" id="IPR003593">
    <property type="entry name" value="AAA+_ATPase"/>
</dbReference>
<name>C8X0M2_DESRD</name>
<dbReference type="AlphaFoldDB" id="C8X0M2"/>
<dbReference type="eggNOG" id="COG1127">
    <property type="taxonomic scope" value="Bacteria"/>
</dbReference>
<proteinExistence type="predicted"/>
<evidence type="ECO:0000259" key="4">
    <source>
        <dbReference type="PROSITE" id="PS50893"/>
    </source>
</evidence>
<keyword evidence="6" id="KW-1185">Reference proteome</keyword>
<sequence>MQESQNPIIELRQVSKQFGQQHVLNALDLAVPRNEVSVIIGRSGGGKSVLLKHIIGLLKPDSGAVFVDGEDIVSLGNRGLSRVRRKFGMLFQEAALFDSMTVFENVAFPLREHTRKSRSEIKDIVEDKLSSVGLKGMGYKMPSELSGGMRKRVGLARAMALEPQIVLFDEPTSGLDPVMSAAINELIVRTQAEFGATCVVISHDIQSTMATAHNVFMLYEGRIVASGPPTSIRDHSDPIVQQFIHGRAEGPIQVT</sequence>
<dbReference type="InterPro" id="IPR003439">
    <property type="entry name" value="ABC_transporter-like_ATP-bd"/>
</dbReference>
<keyword evidence="2" id="KW-0547">Nucleotide-binding</keyword>
<dbReference type="EMBL" id="CP001734">
    <property type="protein sequence ID" value="ACV67969.1"/>
    <property type="molecule type" value="Genomic_DNA"/>
</dbReference>
<dbReference type="KEGG" id="drt:Dret_0677"/>
<reference evidence="6" key="1">
    <citation type="submission" date="2009-09" db="EMBL/GenBank/DDBJ databases">
        <title>The complete chromosome of Desulfohalobium retbaense DSM 5692.</title>
        <authorList>
            <consortium name="US DOE Joint Genome Institute (JGI-PGF)"/>
            <person name="Lucas S."/>
            <person name="Copeland A."/>
            <person name="Lapidus A."/>
            <person name="Glavina del Rio T."/>
            <person name="Dalin E."/>
            <person name="Tice H."/>
            <person name="Bruce D."/>
            <person name="Goodwin L."/>
            <person name="Pitluck S."/>
            <person name="Kyrpides N."/>
            <person name="Mavromatis K."/>
            <person name="Ivanova N."/>
            <person name="Mikhailova N."/>
            <person name="Munk A.C."/>
            <person name="Brettin T."/>
            <person name="Detter J.C."/>
            <person name="Han C."/>
            <person name="Tapia R."/>
            <person name="Larimer F."/>
            <person name="Land M."/>
            <person name="Hauser L."/>
            <person name="Markowitz V."/>
            <person name="Cheng J.-F."/>
            <person name="Hugenholtz P."/>
            <person name="Woyke T."/>
            <person name="Wu D."/>
            <person name="Spring S."/>
            <person name="Klenk H.-P."/>
            <person name="Eisen J.A."/>
        </authorList>
    </citation>
    <scope>NUCLEOTIDE SEQUENCE [LARGE SCALE GENOMIC DNA]</scope>
    <source>
        <strain evidence="6">DSM 5692</strain>
    </source>
</reference>
<dbReference type="SMART" id="SM00382">
    <property type="entry name" value="AAA"/>
    <property type="match status" value="1"/>
</dbReference>
<dbReference type="PANTHER" id="PTHR43023:SF6">
    <property type="entry name" value="INTERMEMBRANE PHOSPHOLIPID TRANSPORT SYSTEM ATP-BINDING PROTEIN MLAF"/>
    <property type="match status" value="1"/>
</dbReference>
<dbReference type="HOGENOM" id="CLU_000604_1_22_7"/>
<dbReference type="PROSITE" id="PS00211">
    <property type="entry name" value="ABC_TRANSPORTER_1"/>
    <property type="match status" value="1"/>
</dbReference>
<dbReference type="CDD" id="cd03261">
    <property type="entry name" value="ABC_Org_Solvent_Resistant"/>
    <property type="match status" value="1"/>
</dbReference>
<dbReference type="InterPro" id="IPR027417">
    <property type="entry name" value="P-loop_NTPase"/>
</dbReference>
<dbReference type="InterPro" id="IPR017871">
    <property type="entry name" value="ABC_transporter-like_CS"/>
</dbReference>
<keyword evidence="1" id="KW-0813">Transport</keyword>
<dbReference type="STRING" id="485915.Dret_0677"/>
<dbReference type="RefSeq" id="WP_015751127.1">
    <property type="nucleotide sequence ID" value="NC_013223.1"/>
</dbReference>
<dbReference type="GO" id="GO:0016887">
    <property type="term" value="F:ATP hydrolysis activity"/>
    <property type="evidence" value="ECO:0007669"/>
    <property type="project" value="InterPro"/>
</dbReference>
<keyword evidence="3" id="KW-0067">ATP-binding</keyword>
<accession>C8X0M2</accession>
<dbReference type="PROSITE" id="PS50893">
    <property type="entry name" value="ABC_TRANSPORTER_2"/>
    <property type="match status" value="1"/>
</dbReference>
<dbReference type="Pfam" id="PF00005">
    <property type="entry name" value="ABC_tran"/>
    <property type="match status" value="1"/>
</dbReference>
<evidence type="ECO:0000256" key="2">
    <source>
        <dbReference type="ARBA" id="ARBA00022741"/>
    </source>
</evidence>
<dbReference type="Proteomes" id="UP000001052">
    <property type="component" value="Chromosome"/>
</dbReference>
<evidence type="ECO:0000256" key="3">
    <source>
        <dbReference type="ARBA" id="ARBA00022840"/>
    </source>
</evidence>
<feature type="domain" description="ABC transporter" evidence="4">
    <location>
        <begin position="9"/>
        <end position="245"/>
    </location>
</feature>
<dbReference type="PANTHER" id="PTHR43023">
    <property type="entry name" value="PROTEIN TRIGALACTOSYLDIACYLGLYCEROL 3, CHLOROPLASTIC"/>
    <property type="match status" value="1"/>
</dbReference>
<gene>
    <name evidence="5" type="ordered locus">Dret_0677</name>
</gene>
<organism evidence="5 6">
    <name type="scientific">Desulfohalobium retbaense (strain ATCC 49708 / DSM 5692 / JCM 16813 / HR100)</name>
    <dbReference type="NCBI Taxonomy" id="485915"/>
    <lineage>
        <taxon>Bacteria</taxon>
        <taxon>Pseudomonadati</taxon>
        <taxon>Thermodesulfobacteriota</taxon>
        <taxon>Desulfovibrionia</taxon>
        <taxon>Desulfovibrionales</taxon>
        <taxon>Desulfohalobiaceae</taxon>
        <taxon>Desulfohalobium</taxon>
    </lineage>
</organism>
<protein>
    <submittedName>
        <fullName evidence="5">ABC transporter related protein</fullName>
    </submittedName>
</protein>